<dbReference type="Proteomes" id="UP001497700">
    <property type="component" value="Unassembled WGS sequence"/>
</dbReference>
<keyword evidence="2" id="KW-1185">Reference proteome</keyword>
<gene>
    <name evidence="1" type="ORF">F4820DRAFT_415657</name>
</gene>
<sequence length="486" mass="52009">MATATETTRLLHEHVHIHRHVDEEEERIVDWDGPDDPENPINWSSAKTWGHVAIVSLLTFLVPLGATMFAPAIQQVMDDFGSSNDVISSLIVSIYVLGWGLGPLVVAPLSEVHGRLAVYTASNVLYILFTAACALAPNLGSLVFFRLMAGTMGSTPLTIGGGTISDLVPIQQRGLALSLYMFGPVLGPSIGPLLGGFLTQALGWRWIFWVLVIVYTCMTVAQIAIMRETYPAAILKAKTDALRKETGITSLRSKLDNGLSSSQILARAIVRPAKMTIMSSINLVLSLGSAYVNGVVFLLLTTAPLMFQSEYGFSARDVGLAFMGFGLGNIAGLALFSAISDRFIRKQAAQNALKPEHRLMPALIGAPLLAMGLLWYGWSAQAHAHWAVPVVGSGLIGAGNVLFNTAIIGYLIDAFTVYAASSIAANTVIRSVGGTLLPLAGRHLYAALGWGWGSSLLALFALVCGFALIYLYAYGAAMRSKQPVRF</sequence>
<protein>
    <submittedName>
        <fullName evidence="1">Major facilitator superfamily domain-containing protein</fullName>
    </submittedName>
</protein>
<proteinExistence type="predicted"/>
<organism evidence="1 2">
    <name type="scientific">Hypoxylon rubiginosum</name>
    <dbReference type="NCBI Taxonomy" id="110542"/>
    <lineage>
        <taxon>Eukaryota</taxon>
        <taxon>Fungi</taxon>
        <taxon>Dikarya</taxon>
        <taxon>Ascomycota</taxon>
        <taxon>Pezizomycotina</taxon>
        <taxon>Sordariomycetes</taxon>
        <taxon>Xylariomycetidae</taxon>
        <taxon>Xylariales</taxon>
        <taxon>Hypoxylaceae</taxon>
        <taxon>Hypoxylon</taxon>
    </lineage>
</organism>
<evidence type="ECO:0000313" key="1">
    <source>
        <dbReference type="EMBL" id="KAI4866807.1"/>
    </source>
</evidence>
<name>A0ACB9Z683_9PEZI</name>
<dbReference type="EMBL" id="MU393454">
    <property type="protein sequence ID" value="KAI4866807.1"/>
    <property type="molecule type" value="Genomic_DNA"/>
</dbReference>
<reference evidence="1 2" key="1">
    <citation type="journal article" date="2022" name="New Phytol.">
        <title>Ecological generalism drives hyperdiversity of secondary metabolite gene clusters in xylarialean endophytes.</title>
        <authorList>
            <person name="Franco M.E.E."/>
            <person name="Wisecaver J.H."/>
            <person name="Arnold A.E."/>
            <person name="Ju Y.M."/>
            <person name="Slot J.C."/>
            <person name="Ahrendt S."/>
            <person name="Moore L.P."/>
            <person name="Eastman K.E."/>
            <person name="Scott K."/>
            <person name="Konkel Z."/>
            <person name="Mondo S.J."/>
            <person name="Kuo A."/>
            <person name="Hayes R.D."/>
            <person name="Haridas S."/>
            <person name="Andreopoulos B."/>
            <person name="Riley R."/>
            <person name="LaButti K."/>
            <person name="Pangilinan J."/>
            <person name="Lipzen A."/>
            <person name="Amirebrahimi M."/>
            <person name="Yan J."/>
            <person name="Adam C."/>
            <person name="Keymanesh K."/>
            <person name="Ng V."/>
            <person name="Louie K."/>
            <person name="Northen T."/>
            <person name="Drula E."/>
            <person name="Henrissat B."/>
            <person name="Hsieh H.M."/>
            <person name="Youens-Clark K."/>
            <person name="Lutzoni F."/>
            <person name="Miadlikowska J."/>
            <person name="Eastwood D.C."/>
            <person name="Hamelin R.C."/>
            <person name="Grigoriev I.V."/>
            <person name="U'Ren J.M."/>
        </authorList>
    </citation>
    <scope>NUCLEOTIDE SEQUENCE [LARGE SCALE GENOMIC DNA]</scope>
    <source>
        <strain evidence="1 2">CBS 119005</strain>
    </source>
</reference>
<comment type="caution">
    <text evidence="1">The sequence shown here is derived from an EMBL/GenBank/DDBJ whole genome shotgun (WGS) entry which is preliminary data.</text>
</comment>
<accession>A0ACB9Z683</accession>
<evidence type="ECO:0000313" key="2">
    <source>
        <dbReference type="Proteomes" id="UP001497700"/>
    </source>
</evidence>